<evidence type="ECO:0000256" key="7">
    <source>
        <dbReference type="ARBA" id="ARBA00023235"/>
    </source>
</evidence>
<dbReference type="GO" id="GO:0003755">
    <property type="term" value="F:peptidyl-prolyl cis-trans isomerase activity"/>
    <property type="evidence" value="ECO:0007669"/>
    <property type="project" value="UniProtKB-UniRule"/>
</dbReference>
<dbReference type="PANTHER" id="PTHR47861">
    <property type="entry name" value="FKBP-TYPE PEPTIDYL-PROLYL CIS-TRANS ISOMERASE SLYD"/>
    <property type="match status" value="1"/>
</dbReference>
<name>A0A9D1SD88_9BACT</name>
<reference evidence="12" key="1">
    <citation type="submission" date="2020-10" db="EMBL/GenBank/DDBJ databases">
        <authorList>
            <person name="Gilroy R."/>
        </authorList>
    </citation>
    <scope>NUCLEOTIDE SEQUENCE</scope>
    <source>
        <strain evidence="12">CHK158-818</strain>
    </source>
</reference>
<evidence type="ECO:0000256" key="10">
    <source>
        <dbReference type="RuleBase" id="RU003915"/>
    </source>
</evidence>
<evidence type="ECO:0000256" key="8">
    <source>
        <dbReference type="ARBA" id="ARBA00037071"/>
    </source>
</evidence>
<keyword evidence="6" id="KW-0143">Chaperone</keyword>
<evidence type="ECO:0000256" key="4">
    <source>
        <dbReference type="ARBA" id="ARBA00022490"/>
    </source>
</evidence>
<reference evidence="12" key="2">
    <citation type="journal article" date="2021" name="PeerJ">
        <title>Extensive microbial diversity within the chicken gut microbiome revealed by metagenomics and culture.</title>
        <authorList>
            <person name="Gilroy R."/>
            <person name="Ravi A."/>
            <person name="Getino M."/>
            <person name="Pursley I."/>
            <person name="Horton D.L."/>
            <person name="Alikhan N.F."/>
            <person name="Baker D."/>
            <person name="Gharbi K."/>
            <person name="Hall N."/>
            <person name="Watson M."/>
            <person name="Adriaenssens E.M."/>
            <person name="Foster-Nyarko E."/>
            <person name="Jarju S."/>
            <person name="Secka A."/>
            <person name="Antonio M."/>
            <person name="Oren A."/>
            <person name="Chaudhuri R.R."/>
            <person name="La Ragione R."/>
            <person name="Hildebrand F."/>
            <person name="Pallen M.J."/>
        </authorList>
    </citation>
    <scope>NUCLEOTIDE SEQUENCE</scope>
    <source>
        <strain evidence="12">CHK158-818</strain>
    </source>
</reference>
<dbReference type="SUPFAM" id="SSF54534">
    <property type="entry name" value="FKBP-like"/>
    <property type="match status" value="1"/>
</dbReference>
<dbReference type="Gene3D" id="3.10.50.40">
    <property type="match status" value="1"/>
</dbReference>
<dbReference type="EC" id="5.2.1.8" evidence="10"/>
<evidence type="ECO:0000313" key="13">
    <source>
        <dbReference type="Proteomes" id="UP000824112"/>
    </source>
</evidence>
<keyword evidence="7 9" id="KW-0413">Isomerase</keyword>
<feature type="domain" description="PPIase FKBP-type" evidence="11">
    <location>
        <begin position="7"/>
        <end position="90"/>
    </location>
</feature>
<dbReference type="EMBL" id="DVNA01000234">
    <property type="protein sequence ID" value="HIU56149.1"/>
    <property type="molecule type" value="Genomic_DNA"/>
</dbReference>
<comment type="function">
    <text evidence="8">Also involved in hydrogenase metallocenter assembly, probably by participating in the nickel insertion step. This function in hydrogenase biosynthesis requires chaperone activity and the presence of the metal-binding domain, but not PPIase activity.</text>
</comment>
<dbReference type="PROSITE" id="PS50059">
    <property type="entry name" value="FKBP_PPIASE"/>
    <property type="match status" value="1"/>
</dbReference>
<proteinExistence type="inferred from homology"/>
<dbReference type="Gene3D" id="2.40.10.330">
    <property type="match status" value="1"/>
</dbReference>
<dbReference type="InterPro" id="IPR001179">
    <property type="entry name" value="PPIase_FKBP_dom"/>
</dbReference>
<comment type="similarity">
    <text evidence="3 10">Belongs to the FKBP-type PPIase family.</text>
</comment>
<evidence type="ECO:0000256" key="2">
    <source>
        <dbReference type="ARBA" id="ARBA00004496"/>
    </source>
</evidence>
<evidence type="ECO:0000256" key="3">
    <source>
        <dbReference type="ARBA" id="ARBA00006577"/>
    </source>
</evidence>
<evidence type="ECO:0000256" key="6">
    <source>
        <dbReference type="ARBA" id="ARBA00023186"/>
    </source>
</evidence>
<dbReference type="Pfam" id="PF00254">
    <property type="entry name" value="FKBP_C"/>
    <property type="match status" value="1"/>
</dbReference>
<keyword evidence="4" id="KW-0963">Cytoplasm</keyword>
<dbReference type="AlphaFoldDB" id="A0A9D1SD88"/>
<evidence type="ECO:0000259" key="11">
    <source>
        <dbReference type="PROSITE" id="PS50059"/>
    </source>
</evidence>
<evidence type="ECO:0000313" key="12">
    <source>
        <dbReference type="EMBL" id="HIU56149.1"/>
    </source>
</evidence>
<evidence type="ECO:0000256" key="5">
    <source>
        <dbReference type="ARBA" id="ARBA00023110"/>
    </source>
</evidence>
<protein>
    <recommendedName>
        <fullName evidence="10">Peptidyl-prolyl cis-trans isomerase</fullName>
        <ecNumber evidence="10">5.2.1.8</ecNumber>
    </recommendedName>
</protein>
<comment type="subcellular location">
    <subcellularLocation>
        <location evidence="2">Cytoplasm</location>
    </subcellularLocation>
</comment>
<comment type="catalytic activity">
    <reaction evidence="1 9 10">
        <text>[protein]-peptidylproline (omega=180) = [protein]-peptidylproline (omega=0)</text>
        <dbReference type="Rhea" id="RHEA:16237"/>
        <dbReference type="Rhea" id="RHEA-COMP:10747"/>
        <dbReference type="Rhea" id="RHEA-COMP:10748"/>
        <dbReference type="ChEBI" id="CHEBI:83833"/>
        <dbReference type="ChEBI" id="CHEBI:83834"/>
        <dbReference type="EC" id="5.2.1.8"/>
    </reaction>
</comment>
<keyword evidence="5 9" id="KW-0697">Rotamase</keyword>
<evidence type="ECO:0000256" key="9">
    <source>
        <dbReference type="PROSITE-ProRule" id="PRU00277"/>
    </source>
</evidence>
<accession>A0A9D1SD88</accession>
<comment type="caution">
    <text evidence="12">The sequence shown here is derived from an EMBL/GenBank/DDBJ whole genome shotgun (WGS) entry which is preliminary data.</text>
</comment>
<sequence length="187" mass="20240">METIKPGKFVEVAYDLFVGEEGKQELMEKATSKEPLRFVFGLGQMLESFEKQLVTLQPGDTFDFTIPSGEAYGEYDDDHVIELPKSTFLVNGKFDTEMIYPGNVIPMMDSNGNRLNGSVVEIKDDIVVMDFNHPLAGEDLHFVGSVLLVRDATPEEITPHSCGGCGGGCNCGEDHDCGSGCGGGCNC</sequence>
<dbReference type="InterPro" id="IPR048261">
    <property type="entry name" value="SlpA/SlyD-like_ins_sf"/>
</dbReference>
<evidence type="ECO:0000256" key="1">
    <source>
        <dbReference type="ARBA" id="ARBA00000971"/>
    </source>
</evidence>
<gene>
    <name evidence="12" type="ORF">IAB03_10145</name>
</gene>
<dbReference type="InterPro" id="IPR046357">
    <property type="entry name" value="PPIase_dom_sf"/>
</dbReference>
<dbReference type="GO" id="GO:0005737">
    <property type="term" value="C:cytoplasm"/>
    <property type="evidence" value="ECO:0007669"/>
    <property type="project" value="UniProtKB-SubCell"/>
</dbReference>
<organism evidence="12 13">
    <name type="scientific">Candidatus Gallibacteroides avistercoris</name>
    <dbReference type="NCBI Taxonomy" id="2840833"/>
    <lineage>
        <taxon>Bacteria</taxon>
        <taxon>Pseudomonadati</taxon>
        <taxon>Bacteroidota</taxon>
        <taxon>Bacteroidia</taxon>
        <taxon>Bacteroidales</taxon>
        <taxon>Bacteroidaceae</taxon>
        <taxon>Bacteroidaceae incertae sedis</taxon>
        <taxon>Candidatus Gallibacteroides</taxon>
    </lineage>
</organism>
<dbReference type="Proteomes" id="UP000824112">
    <property type="component" value="Unassembled WGS sequence"/>
</dbReference>
<dbReference type="GO" id="GO:0042026">
    <property type="term" value="P:protein refolding"/>
    <property type="evidence" value="ECO:0007669"/>
    <property type="project" value="UniProtKB-ARBA"/>
</dbReference>
<dbReference type="PANTHER" id="PTHR47861:SF3">
    <property type="entry name" value="FKBP-TYPE PEPTIDYL-PROLYL CIS-TRANS ISOMERASE SLYD"/>
    <property type="match status" value="1"/>
</dbReference>